<keyword evidence="2" id="KW-1185">Reference proteome</keyword>
<name>G5K5K4_9STRE</name>
<dbReference type="AlphaFoldDB" id="G5K5K4"/>
<dbReference type="RefSeq" id="WP_008089824.1">
    <property type="nucleotide sequence ID" value="NZ_AEUX02000007.1"/>
</dbReference>
<gene>
    <name evidence="1" type="ORF">STRIC_2120</name>
</gene>
<protein>
    <submittedName>
        <fullName evidence="1">Uncharacterized protein</fullName>
    </submittedName>
</protein>
<dbReference type="EMBL" id="AEUX02000007">
    <property type="protein sequence ID" value="EHI68935.1"/>
    <property type="molecule type" value="Genomic_DNA"/>
</dbReference>
<organism evidence="1 2">
    <name type="scientific">Streptococcus ictaluri 707-05</name>
    <dbReference type="NCBI Taxonomy" id="764299"/>
    <lineage>
        <taxon>Bacteria</taxon>
        <taxon>Bacillati</taxon>
        <taxon>Bacillota</taxon>
        <taxon>Bacilli</taxon>
        <taxon>Lactobacillales</taxon>
        <taxon>Streptococcaceae</taxon>
        <taxon>Streptococcus</taxon>
    </lineage>
</organism>
<comment type="caution">
    <text evidence="1">The sequence shown here is derived from an EMBL/GenBank/DDBJ whole genome shotgun (WGS) entry which is preliminary data.</text>
</comment>
<sequence>MTEQEIKNLLNDGRNLVSDAISKCSLATSEVPLSADDSLVDSAYDYIIHGIGDVDKIAKKISDEVTNEH</sequence>
<dbReference type="Proteomes" id="UP000003330">
    <property type="component" value="Unassembled WGS sequence"/>
</dbReference>
<proteinExistence type="predicted"/>
<accession>G5K5K4</accession>
<evidence type="ECO:0000313" key="1">
    <source>
        <dbReference type="EMBL" id="EHI68935.1"/>
    </source>
</evidence>
<reference evidence="1 2" key="1">
    <citation type="journal article" date="2014" name="Int. J. Syst. Evol. Microbiol.">
        <title>Phylogenomics and the dynamic genome evolution of the genus Streptococcus.</title>
        <authorList>
            <consortium name="The Broad Institute Genome Sequencing Platform"/>
            <person name="Richards V.P."/>
            <person name="Palmer S.R."/>
            <person name="Pavinski Bitar P.D."/>
            <person name="Qin X."/>
            <person name="Weinstock G.M."/>
            <person name="Highlander S.K."/>
            <person name="Town C.D."/>
            <person name="Burne R.A."/>
            <person name="Stanhope M.J."/>
        </authorList>
    </citation>
    <scope>NUCLEOTIDE SEQUENCE [LARGE SCALE GENOMIC DNA]</scope>
    <source>
        <strain evidence="1 2">707-05</strain>
    </source>
</reference>
<dbReference type="STRING" id="764299.STRIC_2120"/>
<evidence type="ECO:0000313" key="2">
    <source>
        <dbReference type="Proteomes" id="UP000003330"/>
    </source>
</evidence>